<dbReference type="Proteomes" id="UP000020406">
    <property type="component" value="Unassembled WGS sequence"/>
</dbReference>
<name>Z9JKH7_9GAMM</name>
<dbReference type="AlphaFoldDB" id="Z9JKH7"/>
<gene>
    <name evidence="1" type="ORF">AF72_05960</name>
</gene>
<comment type="caution">
    <text evidence="1">The sequence shown here is derived from an EMBL/GenBank/DDBJ whole genome shotgun (WGS) entry which is preliminary data.</text>
</comment>
<evidence type="ECO:0000313" key="2">
    <source>
        <dbReference type="Proteomes" id="UP000020406"/>
    </source>
</evidence>
<organism evidence="1 2">
    <name type="scientific">Xylella taiwanensis</name>
    <dbReference type="NCBI Taxonomy" id="1444770"/>
    <lineage>
        <taxon>Bacteria</taxon>
        <taxon>Pseudomonadati</taxon>
        <taxon>Pseudomonadota</taxon>
        <taxon>Gammaproteobacteria</taxon>
        <taxon>Lysobacterales</taxon>
        <taxon>Lysobacteraceae</taxon>
        <taxon>Xylella</taxon>
    </lineage>
</organism>
<proteinExistence type="predicted"/>
<reference evidence="1 2" key="1">
    <citation type="journal article" date="2014" name="Genome Announc.">
        <title>Draft Genome Sequence of Xylella fastidiosa Pear Leaf Scorch Strain in Taiwan.</title>
        <authorList>
            <person name="Su C.C."/>
            <person name="Deng W.L."/>
            <person name="Jan F.J."/>
            <person name="Chang C.J."/>
            <person name="Huang H."/>
            <person name="Chen J."/>
        </authorList>
    </citation>
    <scope>NUCLEOTIDE SEQUENCE [LARGE SCALE GENOMIC DNA]</scope>
    <source>
        <strain evidence="1 2">PLS229</strain>
    </source>
</reference>
<protein>
    <submittedName>
        <fullName evidence="1">Uncharacterized protein</fullName>
    </submittedName>
</protein>
<dbReference type="EMBL" id="JDSQ01000008">
    <property type="protein sequence ID" value="EWS78336.1"/>
    <property type="molecule type" value="Genomic_DNA"/>
</dbReference>
<sequence length="117" mass="13294">MKSRTGTMLKYQAINKRFNVKTGVLWKIAIPLRKHKQWIMPSWPANLTYQYQKAIIPSQIELLFLMLGSQSGHTKTCNRNLAKHMTQPTHSVVADHFAATAKSFKDASVLNEPRVGT</sequence>
<accession>Z9JKH7</accession>
<evidence type="ECO:0000313" key="1">
    <source>
        <dbReference type="EMBL" id="EWS78336.1"/>
    </source>
</evidence>